<gene>
    <name evidence="4" type="ORF">FME351_LOCUS6100</name>
    <name evidence="5" type="ORF">TSG867_LOCUS7457</name>
</gene>
<dbReference type="SUPFAM" id="SSF49562">
    <property type="entry name" value="C2 domain (Calcium/lipid-binding domain, CaLB)"/>
    <property type="match status" value="1"/>
</dbReference>
<keyword evidence="2" id="KW-0732">Signal</keyword>
<dbReference type="GO" id="GO:0061789">
    <property type="term" value="P:dense core granule priming"/>
    <property type="evidence" value="ECO:0007669"/>
    <property type="project" value="TreeGrafter"/>
</dbReference>
<dbReference type="GO" id="GO:0030672">
    <property type="term" value="C:synaptic vesicle membrane"/>
    <property type="evidence" value="ECO:0007669"/>
    <property type="project" value="TreeGrafter"/>
</dbReference>
<dbReference type="GO" id="GO:0098831">
    <property type="term" value="C:presynaptic active zone cytoplasmic component"/>
    <property type="evidence" value="ECO:0007669"/>
    <property type="project" value="TreeGrafter"/>
</dbReference>
<feature type="domain" description="C2" evidence="3">
    <location>
        <begin position="1"/>
        <end position="110"/>
    </location>
</feature>
<dbReference type="Pfam" id="PF00168">
    <property type="entry name" value="C2"/>
    <property type="match status" value="1"/>
</dbReference>
<dbReference type="Gene3D" id="2.60.40.150">
    <property type="entry name" value="C2 domain"/>
    <property type="match status" value="1"/>
</dbReference>
<feature type="region of interest" description="Disordered" evidence="1">
    <location>
        <begin position="319"/>
        <end position="362"/>
    </location>
</feature>
<feature type="compositionally biased region" description="Acidic residues" evidence="1">
    <location>
        <begin position="321"/>
        <end position="345"/>
    </location>
</feature>
<organism evidence="5 6">
    <name type="scientific">Rotaria socialis</name>
    <dbReference type="NCBI Taxonomy" id="392032"/>
    <lineage>
        <taxon>Eukaryota</taxon>
        <taxon>Metazoa</taxon>
        <taxon>Spiralia</taxon>
        <taxon>Gnathifera</taxon>
        <taxon>Rotifera</taxon>
        <taxon>Eurotatoria</taxon>
        <taxon>Bdelloidea</taxon>
        <taxon>Philodinida</taxon>
        <taxon>Philodinidae</taxon>
        <taxon>Rotaria</taxon>
    </lineage>
</organism>
<dbReference type="Proteomes" id="UP000663869">
    <property type="component" value="Unassembled WGS sequence"/>
</dbReference>
<dbReference type="GO" id="GO:0019992">
    <property type="term" value="F:diacylglycerol binding"/>
    <property type="evidence" value="ECO:0007669"/>
    <property type="project" value="InterPro"/>
</dbReference>
<evidence type="ECO:0000313" key="5">
    <source>
        <dbReference type="EMBL" id="CAF4319500.1"/>
    </source>
</evidence>
<dbReference type="SMART" id="SM00239">
    <property type="entry name" value="C2"/>
    <property type="match status" value="1"/>
</dbReference>
<evidence type="ECO:0000259" key="3">
    <source>
        <dbReference type="PROSITE" id="PS50004"/>
    </source>
</evidence>
<feature type="chain" id="PRO_5035621231" description="C2 domain-containing protein" evidence="2">
    <location>
        <begin position="19"/>
        <end position="362"/>
    </location>
</feature>
<evidence type="ECO:0000313" key="6">
    <source>
        <dbReference type="Proteomes" id="UP000663862"/>
    </source>
</evidence>
<dbReference type="InterPro" id="IPR000008">
    <property type="entry name" value="C2_dom"/>
</dbReference>
<protein>
    <recommendedName>
        <fullName evidence="3">C2 domain-containing protein</fullName>
    </recommendedName>
</protein>
<dbReference type="GO" id="GO:0017075">
    <property type="term" value="F:syntaxin-1 binding"/>
    <property type="evidence" value="ECO:0007669"/>
    <property type="project" value="TreeGrafter"/>
</dbReference>
<dbReference type="InterPro" id="IPR035892">
    <property type="entry name" value="C2_domain_sf"/>
</dbReference>
<dbReference type="GO" id="GO:0016082">
    <property type="term" value="P:synaptic vesicle priming"/>
    <property type="evidence" value="ECO:0007669"/>
    <property type="project" value="TreeGrafter"/>
</dbReference>
<dbReference type="GO" id="GO:0035249">
    <property type="term" value="P:synaptic transmission, glutamatergic"/>
    <property type="evidence" value="ECO:0007669"/>
    <property type="project" value="TreeGrafter"/>
</dbReference>
<dbReference type="GO" id="GO:0042734">
    <property type="term" value="C:presynaptic membrane"/>
    <property type="evidence" value="ECO:0007669"/>
    <property type="project" value="TreeGrafter"/>
</dbReference>
<dbReference type="GO" id="GO:0043195">
    <property type="term" value="C:terminal bouton"/>
    <property type="evidence" value="ECO:0007669"/>
    <property type="project" value="TreeGrafter"/>
</dbReference>
<feature type="compositionally biased region" description="Basic residues" evidence="1">
    <location>
        <begin position="350"/>
        <end position="362"/>
    </location>
</feature>
<dbReference type="Proteomes" id="UP000663862">
    <property type="component" value="Unassembled WGS sequence"/>
</dbReference>
<dbReference type="EMBL" id="CAJOBQ010000292">
    <property type="protein sequence ID" value="CAF4319500.1"/>
    <property type="molecule type" value="Genomic_DNA"/>
</dbReference>
<proteinExistence type="predicted"/>
<feature type="signal peptide" evidence="2">
    <location>
        <begin position="1"/>
        <end position="18"/>
    </location>
</feature>
<evidence type="ECO:0000313" key="4">
    <source>
        <dbReference type="EMBL" id="CAF3368394.1"/>
    </source>
</evidence>
<dbReference type="EMBL" id="CAJNYU010000505">
    <property type="protein sequence ID" value="CAF3368394.1"/>
    <property type="molecule type" value="Genomic_DNA"/>
</dbReference>
<reference evidence="5" key="1">
    <citation type="submission" date="2021-02" db="EMBL/GenBank/DDBJ databases">
        <authorList>
            <person name="Nowell W R."/>
        </authorList>
    </citation>
    <scope>NUCLEOTIDE SEQUENCE</scope>
</reference>
<dbReference type="AlphaFoldDB" id="A0A820JBM0"/>
<evidence type="ECO:0000256" key="2">
    <source>
        <dbReference type="SAM" id="SignalP"/>
    </source>
</evidence>
<dbReference type="PROSITE" id="PS50004">
    <property type="entry name" value="C2"/>
    <property type="match status" value="1"/>
</dbReference>
<dbReference type="GO" id="GO:0031594">
    <property type="term" value="C:neuromuscular junction"/>
    <property type="evidence" value="ECO:0007669"/>
    <property type="project" value="TreeGrafter"/>
</dbReference>
<dbReference type="GO" id="GO:0005516">
    <property type="term" value="F:calmodulin binding"/>
    <property type="evidence" value="ECO:0007669"/>
    <property type="project" value="TreeGrafter"/>
</dbReference>
<dbReference type="PANTHER" id="PTHR10480">
    <property type="entry name" value="PROTEIN UNC-13 HOMOLOG"/>
    <property type="match status" value="1"/>
</dbReference>
<dbReference type="GO" id="GO:0016081">
    <property type="term" value="P:synaptic vesicle docking"/>
    <property type="evidence" value="ECO:0007669"/>
    <property type="project" value="TreeGrafter"/>
</dbReference>
<dbReference type="PANTHER" id="PTHR10480:SF12">
    <property type="entry name" value="UNC-13, ISOFORM E"/>
    <property type="match status" value="1"/>
</dbReference>
<sequence length="362" mass="41792">MPLSTSSSSLLFCVLVKCAKIQSSDNECYSYVVLKIDNVKSTTTVVTGSQPSWEQEFYFDIPDCSAGLQIELWERGQLWDKLLGLSHLRLDRYDNQLINTGLSSAHERWLTLDAELILNRQGQIARTCHPTGHSLLIRTYVELPSDLTEEESKEITEKLEILHDILDKEGRQLQDITFDEINSISAIHNDQRNRPQCRQLSNRSHSHFSDDSDYTSDVSYSINSQVNINYPVTSMSQSNAISSINEDLSPIGIPKKPLAFVQPVVRDLSRRSNLNPIERTKPINQQEPLSYVSQARKMTAQLPNDQKFFYLCLEKEKEAAATEEEEKEEEEEEEEEEEQQQQQEEDEKHIKTRSRFWSKRAY</sequence>
<comment type="caution">
    <text evidence="5">The sequence shown here is derived from an EMBL/GenBank/DDBJ whole genome shotgun (WGS) entry which is preliminary data.</text>
</comment>
<dbReference type="GO" id="GO:0099525">
    <property type="term" value="P:presynaptic dense core vesicle exocytosis"/>
    <property type="evidence" value="ECO:0007669"/>
    <property type="project" value="TreeGrafter"/>
</dbReference>
<accession>A0A820JBM0</accession>
<name>A0A820JBM0_9BILA</name>
<dbReference type="InterPro" id="IPR027080">
    <property type="entry name" value="Unc-13"/>
</dbReference>
<evidence type="ECO:0000256" key="1">
    <source>
        <dbReference type="SAM" id="MobiDB-lite"/>
    </source>
</evidence>